<dbReference type="EMBL" id="OBEB01000009">
    <property type="protein sequence ID" value="SNY59593.1"/>
    <property type="molecule type" value="Genomic_DNA"/>
</dbReference>
<evidence type="ECO:0000313" key="6">
    <source>
        <dbReference type="Proteomes" id="UP000219353"/>
    </source>
</evidence>
<keyword evidence="3" id="KW-0732">Signal</keyword>
<feature type="domain" description="Superoxide dismutase copper/zinc binding" evidence="4">
    <location>
        <begin position="73"/>
        <end position="201"/>
    </location>
</feature>
<dbReference type="PROSITE" id="PS00087">
    <property type="entry name" value="SOD_CU_ZN_1"/>
    <property type="match status" value="1"/>
</dbReference>
<comment type="similarity">
    <text evidence="1">Belongs to the Cu-Zn superoxide dismutase family.</text>
</comment>
<dbReference type="AlphaFoldDB" id="A0A285JHN4"/>
<evidence type="ECO:0000313" key="5">
    <source>
        <dbReference type="EMBL" id="SNY59593.1"/>
    </source>
</evidence>
<dbReference type="PANTHER" id="PTHR10003">
    <property type="entry name" value="SUPEROXIDE DISMUTASE CU-ZN -RELATED"/>
    <property type="match status" value="1"/>
</dbReference>
<dbReference type="InterPro" id="IPR018152">
    <property type="entry name" value="SOD_Cu/Zn_BS"/>
</dbReference>
<dbReference type="CDD" id="cd00305">
    <property type="entry name" value="Cu-Zn_Superoxide_Dismutase"/>
    <property type="match status" value="1"/>
</dbReference>
<feature type="chain" id="PRO_5012899562" evidence="3">
    <location>
        <begin position="19"/>
        <end position="203"/>
    </location>
</feature>
<dbReference type="InterPro" id="IPR024134">
    <property type="entry name" value="SOD_Cu/Zn_/chaperone"/>
</dbReference>
<gene>
    <name evidence="5" type="ORF">SAMN06297280_3634</name>
</gene>
<reference evidence="6" key="1">
    <citation type="submission" date="2017-09" db="EMBL/GenBank/DDBJ databases">
        <authorList>
            <person name="Varghese N."/>
            <person name="Submissions S."/>
        </authorList>
    </citation>
    <scope>NUCLEOTIDE SEQUENCE [LARGE SCALE GENOMIC DNA]</scope>
    <source>
        <strain evidence="6">CGMCC 1.12461</strain>
    </source>
</reference>
<dbReference type="Proteomes" id="UP000219353">
    <property type="component" value="Unassembled WGS sequence"/>
</dbReference>
<dbReference type="InterPro" id="IPR001424">
    <property type="entry name" value="SOD_Cu_Zn_dom"/>
</dbReference>
<evidence type="ECO:0000256" key="2">
    <source>
        <dbReference type="SAM" id="MobiDB-lite"/>
    </source>
</evidence>
<name>A0A285JHN4_9GAMM</name>
<feature type="region of interest" description="Disordered" evidence="2">
    <location>
        <begin position="22"/>
        <end position="52"/>
    </location>
</feature>
<dbReference type="Pfam" id="PF00080">
    <property type="entry name" value="Sod_Cu"/>
    <property type="match status" value="1"/>
</dbReference>
<dbReference type="GO" id="GO:0005507">
    <property type="term" value="F:copper ion binding"/>
    <property type="evidence" value="ECO:0007669"/>
    <property type="project" value="InterPro"/>
</dbReference>
<dbReference type="OrthoDB" id="5431326at2"/>
<sequence length="203" mass="21141">MKLRIFSLSVIATGLLVACSPDPGPTNRPANEATPVAEQPRTPAAESDANTDAEPLIVYMNRVTPDEVGAGAGTISVRQSAEGLVFTPNLMGLTAGKHGFHIHQNPSCEPEMQDGKKVAAAAAGGHYDPTNAGKHTGPEGDGHKGDLPMIEVNSAGVQQQVTINGLTLDDLQNRSLVVHERRDDYATDPAGDSGARIACGVTK</sequence>
<feature type="signal peptide" evidence="3">
    <location>
        <begin position="1"/>
        <end position="18"/>
    </location>
</feature>
<dbReference type="Gene3D" id="2.60.40.200">
    <property type="entry name" value="Superoxide dismutase, copper/zinc binding domain"/>
    <property type="match status" value="1"/>
</dbReference>
<evidence type="ECO:0000259" key="4">
    <source>
        <dbReference type="Pfam" id="PF00080"/>
    </source>
</evidence>
<keyword evidence="6" id="KW-1185">Reference proteome</keyword>
<protein>
    <submittedName>
        <fullName evidence="5">Superoxide dismutase, Cu-Zn family</fullName>
    </submittedName>
</protein>
<dbReference type="InterPro" id="IPR036423">
    <property type="entry name" value="SOD-like_Cu/Zn_dom_sf"/>
</dbReference>
<dbReference type="RefSeq" id="WP_097112833.1">
    <property type="nucleotide sequence ID" value="NZ_OBEB01000009.1"/>
</dbReference>
<dbReference type="PROSITE" id="PS51257">
    <property type="entry name" value="PROKAR_LIPOPROTEIN"/>
    <property type="match status" value="1"/>
</dbReference>
<organism evidence="5 6">
    <name type="scientific">Arsukibacterium tuosuense</name>
    <dbReference type="NCBI Taxonomy" id="1323745"/>
    <lineage>
        <taxon>Bacteria</taxon>
        <taxon>Pseudomonadati</taxon>
        <taxon>Pseudomonadota</taxon>
        <taxon>Gammaproteobacteria</taxon>
        <taxon>Chromatiales</taxon>
        <taxon>Chromatiaceae</taxon>
        <taxon>Arsukibacterium</taxon>
    </lineage>
</organism>
<feature type="region of interest" description="Disordered" evidence="2">
    <location>
        <begin position="122"/>
        <end position="144"/>
    </location>
</feature>
<dbReference type="SUPFAM" id="SSF49329">
    <property type="entry name" value="Cu,Zn superoxide dismutase-like"/>
    <property type="match status" value="1"/>
</dbReference>
<dbReference type="GO" id="GO:0006801">
    <property type="term" value="P:superoxide metabolic process"/>
    <property type="evidence" value="ECO:0007669"/>
    <property type="project" value="InterPro"/>
</dbReference>
<evidence type="ECO:0000256" key="1">
    <source>
        <dbReference type="ARBA" id="ARBA00010457"/>
    </source>
</evidence>
<accession>A0A285JHN4</accession>
<proteinExistence type="inferred from homology"/>
<evidence type="ECO:0000256" key="3">
    <source>
        <dbReference type="SAM" id="SignalP"/>
    </source>
</evidence>